<dbReference type="PANTHER" id="PTHR30217:SF10">
    <property type="entry name" value="23S RRNA 5-HYDROXYCYTIDINE C2501 SYNTHASE"/>
    <property type="match status" value="1"/>
</dbReference>
<dbReference type="PROSITE" id="PS01276">
    <property type="entry name" value="PEPTIDASE_U32"/>
    <property type="match status" value="1"/>
</dbReference>
<reference evidence="3 4" key="1">
    <citation type="submission" date="2017-05" db="EMBL/GenBank/DDBJ databases">
        <authorList>
            <person name="Song R."/>
            <person name="Chenine A.L."/>
            <person name="Ruprecht R.M."/>
        </authorList>
    </citation>
    <scope>NUCLEOTIDE SEQUENCE [LARGE SCALE GENOMIC DNA]</scope>
    <source>
        <strain evidence="3 4">DSM 26136</strain>
    </source>
</reference>
<keyword evidence="4" id="KW-1185">Reference proteome</keyword>
<proteinExistence type="predicted"/>
<protein>
    <submittedName>
        <fullName evidence="3">Protease</fullName>
    </submittedName>
</protein>
<evidence type="ECO:0000256" key="1">
    <source>
        <dbReference type="SAM" id="MobiDB-lite"/>
    </source>
</evidence>
<gene>
    <name evidence="3" type="ORF">CCO03_12900</name>
</gene>
<dbReference type="InterPro" id="IPR001539">
    <property type="entry name" value="Peptidase_U32"/>
</dbReference>
<dbReference type="AlphaFoldDB" id="A0A1Y0EPB2"/>
<evidence type="ECO:0000259" key="2">
    <source>
        <dbReference type="Pfam" id="PF12392"/>
    </source>
</evidence>
<dbReference type="Pfam" id="PF12392">
    <property type="entry name" value="DUF3656"/>
    <property type="match status" value="1"/>
</dbReference>
<feature type="region of interest" description="Disordered" evidence="1">
    <location>
        <begin position="388"/>
        <end position="407"/>
    </location>
</feature>
<dbReference type="OrthoDB" id="9807498at2"/>
<keyword evidence="3" id="KW-0645">Protease</keyword>
<dbReference type="PANTHER" id="PTHR30217">
    <property type="entry name" value="PEPTIDASE U32 FAMILY"/>
    <property type="match status" value="1"/>
</dbReference>
<dbReference type="InterPro" id="IPR051454">
    <property type="entry name" value="RNA/ubiquinone_mod_enzymes"/>
</dbReference>
<evidence type="ECO:0000313" key="3">
    <source>
        <dbReference type="EMBL" id="ARU05463.1"/>
    </source>
</evidence>
<dbReference type="Pfam" id="PF01136">
    <property type="entry name" value="Peptidase_U32"/>
    <property type="match status" value="1"/>
</dbReference>
<name>A0A1Y0EPB2_9BURK</name>
<feature type="domain" description="Peptidase U32 collagenase" evidence="2">
    <location>
        <begin position="418"/>
        <end position="534"/>
    </location>
</feature>
<dbReference type="RefSeq" id="WP_087281649.1">
    <property type="nucleotide sequence ID" value="NZ_CP021455.1"/>
</dbReference>
<evidence type="ECO:0000313" key="4">
    <source>
        <dbReference type="Proteomes" id="UP000196138"/>
    </source>
</evidence>
<dbReference type="Proteomes" id="UP000196138">
    <property type="component" value="Chromosome"/>
</dbReference>
<organism evidence="3 4">
    <name type="scientific">Comamonas serinivorans</name>
    <dbReference type="NCBI Taxonomy" id="1082851"/>
    <lineage>
        <taxon>Bacteria</taxon>
        <taxon>Pseudomonadati</taxon>
        <taxon>Pseudomonadota</taxon>
        <taxon>Betaproteobacteria</taxon>
        <taxon>Burkholderiales</taxon>
        <taxon>Comamonadaceae</taxon>
        <taxon>Comamonas</taxon>
    </lineage>
</organism>
<dbReference type="EMBL" id="CP021455">
    <property type="protein sequence ID" value="ARU05463.1"/>
    <property type="molecule type" value="Genomic_DNA"/>
</dbReference>
<dbReference type="InterPro" id="IPR020988">
    <property type="entry name" value="Pept_U32_collagenase"/>
</dbReference>
<keyword evidence="3" id="KW-0378">Hydrolase</keyword>
<dbReference type="SUPFAM" id="SSF51395">
    <property type="entry name" value="FMN-linked oxidoreductases"/>
    <property type="match status" value="1"/>
</dbReference>
<sequence length="686" mass="75194">MSLAPHLLELLAPARTVDIGLEALKHGADAIYIGGPGFGARASAGNSLQDIARLTAQTRRYGARVFVTLNTILRDDELEPARQLIWQLYDAGADALIIQDMGLLELDLPPIQLHASTQTDIRTPEKARFLQDAGLSQIVLARELTLEQIAACRTATDPERCTIEHFVHGALCVAYSGQCYISHAHTGRSANRGDCSQACRLPYQVVDSQGRFVAHDKHVLSMKDNNQSDNLRALIDAGVRSFKIEGRYKDMGYVKNITAHYRQLLDEVLDERPELAASSSGTCTFTFTPDPNQNFNREFTDYFSNGRQIDIGAFDSPKNPGQPIGWVRQVGTQSFELQLDDDTQRLANGDGLCYLDSQKELVGAQANRVEDLGGGVWRVFPKDPIAPAAGRAPASGTSGGSRGASGAQLHDLRKGTIINRNRSMDWVRTLERPSAERRIGVWLTLAELADGSGLSLTMVDTDGNTGYASIAVEKQTANDAYSANETTATGLRKLGDSLYTALDVQLNWASPWFVPASQLKHLRREAVAALDAARAAAFVRLPRALPVEPPTPYPEDTLSYLANVFNHKARDFYARHGVKVIAAAYESQEEEGEVSLMITKHCVRFSLSLCPKQAKGVIGVKGTVKAEPLQLINGKEKLTLRFDCKPCEMHVVGKMKRSVMNEHRRSADAALAQGVPMQFYRTRPAP</sequence>
<dbReference type="KEGG" id="cser:CCO03_12900"/>
<dbReference type="GO" id="GO:0006508">
    <property type="term" value="P:proteolysis"/>
    <property type="evidence" value="ECO:0007669"/>
    <property type="project" value="UniProtKB-KW"/>
</dbReference>
<accession>A0A1Y0EPB2</accession>
<dbReference type="GO" id="GO:0008233">
    <property type="term" value="F:peptidase activity"/>
    <property type="evidence" value="ECO:0007669"/>
    <property type="project" value="UniProtKB-KW"/>
</dbReference>